<keyword evidence="4" id="KW-1003">Cell membrane</keyword>
<keyword evidence="5 8" id="KW-0812">Transmembrane</keyword>
<evidence type="ECO:0000256" key="5">
    <source>
        <dbReference type="ARBA" id="ARBA00022692"/>
    </source>
</evidence>
<evidence type="ECO:0000313" key="9">
    <source>
        <dbReference type="EMBL" id="EKD25690.1"/>
    </source>
</evidence>
<dbReference type="Gene3D" id="3.30.460.20">
    <property type="entry name" value="CorA soluble domain-like"/>
    <property type="match status" value="1"/>
</dbReference>
<evidence type="ECO:0008006" key="10">
    <source>
        <dbReference type="Google" id="ProtNLM"/>
    </source>
</evidence>
<dbReference type="GO" id="GO:0050897">
    <property type="term" value="F:cobalt ion binding"/>
    <property type="evidence" value="ECO:0007669"/>
    <property type="project" value="TreeGrafter"/>
</dbReference>
<dbReference type="GO" id="GO:0015087">
    <property type="term" value="F:cobalt ion transmembrane transporter activity"/>
    <property type="evidence" value="ECO:0007669"/>
    <property type="project" value="TreeGrafter"/>
</dbReference>
<dbReference type="AlphaFoldDB" id="K1X641"/>
<dbReference type="GO" id="GO:0015095">
    <property type="term" value="F:magnesium ion transmembrane transporter activity"/>
    <property type="evidence" value="ECO:0007669"/>
    <property type="project" value="TreeGrafter"/>
</dbReference>
<evidence type="ECO:0000256" key="6">
    <source>
        <dbReference type="ARBA" id="ARBA00022989"/>
    </source>
</evidence>
<evidence type="ECO:0000256" key="3">
    <source>
        <dbReference type="ARBA" id="ARBA00022448"/>
    </source>
</evidence>
<protein>
    <recommendedName>
        <fullName evidence="10">Magnesium and cobalt transport protein CorA</fullName>
    </recommendedName>
</protein>
<evidence type="ECO:0000256" key="2">
    <source>
        <dbReference type="ARBA" id="ARBA00009765"/>
    </source>
</evidence>
<gene>
    <name evidence="9" type="ORF">ACD_80C00001G0002</name>
</gene>
<dbReference type="PANTHER" id="PTHR46494:SF1">
    <property type="entry name" value="CORA FAMILY METAL ION TRANSPORTER (EUROFUNG)"/>
    <property type="match status" value="1"/>
</dbReference>
<accession>K1X641</accession>
<reference evidence="9" key="1">
    <citation type="journal article" date="2012" name="Science">
        <title>Fermentation, hydrogen, and sulfur metabolism in multiple uncultivated bacterial phyla.</title>
        <authorList>
            <person name="Wrighton K.C."/>
            <person name="Thomas B.C."/>
            <person name="Sharon I."/>
            <person name="Miller C.S."/>
            <person name="Castelle C.J."/>
            <person name="VerBerkmoes N.C."/>
            <person name="Wilkins M.J."/>
            <person name="Hettich R.L."/>
            <person name="Lipton M.S."/>
            <person name="Williams K.H."/>
            <person name="Long P.E."/>
            <person name="Banfield J.F."/>
        </authorList>
    </citation>
    <scope>NUCLEOTIDE SEQUENCE [LARGE SCALE GENOMIC DNA]</scope>
</reference>
<comment type="caution">
    <text evidence="9">The sequence shown here is derived from an EMBL/GenBank/DDBJ whole genome shotgun (WGS) entry which is preliminary data.</text>
</comment>
<organism evidence="9">
    <name type="scientific">uncultured bacterium</name>
    <name type="common">gcode 4</name>
    <dbReference type="NCBI Taxonomy" id="1234023"/>
    <lineage>
        <taxon>Bacteria</taxon>
        <taxon>environmental samples</taxon>
    </lineage>
</organism>
<dbReference type="PANTHER" id="PTHR46494">
    <property type="entry name" value="CORA FAMILY METAL ION TRANSPORTER (EUROFUNG)"/>
    <property type="match status" value="1"/>
</dbReference>
<comment type="subcellular location">
    <subcellularLocation>
        <location evidence="1">Cell membrane</location>
        <topology evidence="1">Multi-pass membrane protein</topology>
    </subcellularLocation>
</comment>
<name>K1X641_9BACT</name>
<dbReference type="InterPro" id="IPR002523">
    <property type="entry name" value="MgTranspt_CorA/ZnTranspt_ZntB"/>
</dbReference>
<dbReference type="GO" id="GO:0000287">
    <property type="term" value="F:magnesium ion binding"/>
    <property type="evidence" value="ECO:0007669"/>
    <property type="project" value="TreeGrafter"/>
</dbReference>
<keyword evidence="7 8" id="KW-0472">Membrane</keyword>
<dbReference type="InterPro" id="IPR045861">
    <property type="entry name" value="CorA_cytoplasmic_dom"/>
</dbReference>
<keyword evidence="3" id="KW-0813">Transport</keyword>
<evidence type="ECO:0000256" key="1">
    <source>
        <dbReference type="ARBA" id="ARBA00004651"/>
    </source>
</evidence>
<dbReference type="Pfam" id="PF01544">
    <property type="entry name" value="CorA"/>
    <property type="match status" value="1"/>
</dbReference>
<feature type="transmembrane region" description="Helical" evidence="8">
    <location>
        <begin position="248"/>
        <end position="267"/>
    </location>
</feature>
<evidence type="ECO:0000256" key="4">
    <source>
        <dbReference type="ARBA" id="ARBA00022475"/>
    </source>
</evidence>
<keyword evidence="6 8" id="KW-1133">Transmembrane helix</keyword>
<dbReference type="Gene3D" id="1.20.58.340">
    <property type="entry name" value="Magnesium transport protein CorA, transmembrane region"/>
    <property type="match status" value="2"/>
</dbReference>
<proteinExistence type="inferred from homology"/>
<dbReference type="EMBL" id="AMFJ01036008">
    <property type="protein sequence ID" value="EKD25690.1"/>
    <property type="molecule type" value="Genomic_DNA"/>
</dbReference>
<dbReference type="GO" id="GO:0005886">
    <property type="term" value="C:plasma membrane"/>
    <property type="evidence" value="ECO:0007669"/>
    <property type="project" value="UniProtKB-SubCell"/>
</dbReference>
<sequence>MQEILKLGTTTWTYVQEPTKETITKLAEEYDFHEVIVDDLLEINAQSKIDSNSKHFFLALTFTKYLESEKRYLLNELDVIIGEHFVVTTIPLESKSFKNLFETMKNEVIEADEAYKTSPYYILYRIIDTFYDKTVKSLAISSKRLLDIQEDMADKKVEKDVVEDLMTENLNKIFIKHNFLSQEDVLLDLISHVNSFHDKQLKVYYNSLKVKLTKIISTINVLSEKNESLMAAYNTFVGIKNNDNVTRLTFVNAIFMPLTLIAGIGGMSERSMITWGPDNWKIAYPMFILLCVLVAYITVLILRKYFIKK</sequence>
<dbReference type="SUPFAM" id="SSF143865">
    <property type="entry name" value="CorA soluble domain-like"/>
    <property type="match status" value="1"/>
</dbReference>
<dbReference type="InterPro" id="IPR045863">
    <property type="entry name" value="CorA_TM1_TM2"/>
</dbReference>
<comment type="similarity">
    <text evidence="2">Belongs to the CorA metal ion transporter (MIT) (TC 1.A.35) family.</text>
</comment>
<dbReference type="SUPFAM" id="SSF144083">
    <property type="entry name" value="Magnesium transport protein CorA, transmembrane region"/>
    <property type="match status" value="1"/>
</dbReference>
<evidence type="ECO:0000256" key="8">
    <source>
        <dbReference type="SAM" id="Phobius"/>
    </source>
</evidence>
<feature type="transmembrane region" description="Helical" evidence="8">
    <location>
        <begin position="282"/>
        <end position="302"/>
    </location>
</feature>
<evidence type="ECO:0000256" key="7">
    <source>
        <dbReference type="ARBA" id="ARBA00023136"/>
    </source>
</evidence>